<feature type="compositionally biased region" description="Pro residues" evidence="2">
    <location>
        <begin position="363"/>
        <end position="373"/>
    </location>
</feature>
<comment type="similarity">
    <text evidence="1">Belongs to the protein disulfide isomerase family.</text>
</comment>
<feature type="domain" description="Thioredoxin" evidence="4">
    <location>
        <begin position="118"/>
        <end position="237"/>
    </location>
</feature>
<feature type="domain" description="Thioredoxin" evidence="4">
    <location>
        <begin position="239"/>
        <end position="361"/>
    </location>
</feature>
<dbReference type="OrthoDB" id="74910at2759"/>
<keyword evidence="3" id="KW-0732">Signal</keyword>
<dbReference type="GO" id="GO:0005783">
    <property type="term" value="C:endoplasmic reticulum"/>
    <property type="evidence" value="ECO:0007669"/>
    <property type="project" value="TreeGrafter"/>
</dbReference>
<dbReference type="Pfam" id="PF00085">
    <property type="entry name" value="Thioredoxin"/>
    <property type="match status" value="4"/>
</dbReference>
<feature type="signal peptide" evidence="3">
    <location>
        <begin position="1"/>
        <end position="25"/>
    </location>
</feature>
<evidence type="ECO:0000259" key="4">
    <source>
        <dbReference type="PROSITE" id="PS51352"/>
    </source>
</evidence>
<dbReference type="SUPFAM" id="SSF52833">
    <property type="entry name" value="Thioredoxin-like"/>
    <property type="match status" value="5"/>
</dbReference>
<dbReference type="PROSITE" id="PS00194">
    <property type="entry name" value="THIOREDOXIN_1"/>
    <property type="match status" value="3"/>
</dbReference>
<dbReference type="PRINTS" id="PR00421">
    <property type="entry name" value="THIOREDOXIN"/>
</dbReference>
<accession>A0A8J9ULY1</accession>
<dbReference type="InterPro" id="IPR013766">
    <property type="entry name" value="Thioredoxin_domain"/>
</dbReference>
<dbReference type="InterPro" id="IPR017937">
    <property type="entry name" value="Thioredoxin_CS"/>
</dbReference>
<dbReference type="GO" id="GO:0003756">
    <property type="term" value="F:protein disulfide isomerase activity"/>
    <property type="evidence" value="ECO:0007669"/>
    <property type="project" value="InterPro"/>
</dbReference>
<sequence>MWRQQFCKVLILFFLCLHLSTQVKKQKTSVITDIDDIKEFKKLLRTKTNVLILYINNHKSSQSVLDVFKEAADNMKGQATLVVIDCNGSEGKKLCKKLKTMTEGQLSVQWLTSYEILLVPWEEDPEAADIVHLADADALSKFLKKGIATYKKSMIMFYAPWCGYCKSLKPDYVAAAADLKGEAFLAAIDVSKPGNSKIRQVYNITGFPTLLFFEKGQFRFPYNGDNKHQAIVDFMRDPTSQQKKKEVVDESWSQDSDVVHLTGETFDSVLSKAENALVVFYAPWCGHCKRIKPEFEKAATRIKDEKINGLLAAVDATQHSDLASRFGVKGYPTLKYFSKGEYKYDAGHARQEEQIIEFIKSPQEPPPPPPPETPWSEEESPVRHLDLSTFRNTLRKIKHAIIMFYAPWCGHCKSTKPEFVRAAEKFADELMVAFGAVDCTKQQELCANYDVKGYPTIKYFSYFDKTVQDYSGGRKEADFVSFIHSQMGELQTPQKIKSNQDAGFGVNVQLADDNNFQDIISSSEPTFVMFYATWCSHCSTVKPAFSRLATALKKDNIPVKAIAIEAADNSKVADFASIQTLPTFKIYASGKLLADYEGDRSMEDMFKFCKSYAKTKDEL</sequence>
<dbReference type="PANTHER" id="PTHR45672:SF2">
    <property type="entry name" value="PROTEIN DISULFIDE-ISOMERASE A5"/>
    <property type="match status" value="1"/>
</dbReference>
<dbReference type="PANTHER" id="PTHR45672">
    <property type="entry name" value="PROTEIN DISULFIDE-ISOMERASE C17H9.14C-RELATED"/>
    <property type="match status" value="1"/>
</dbReference>
<evidence type="ECO:0000256" key="2">
    <source>
        <dbReference type="SAM" id="MobiDB-lite"/>
    </source>
</evidence>
<feature type="non-terminal residue" evidence="5">
    <location>
        <position position="619"/>
    </location>
</feature>
<dbReference type="InterPro" id="IPR036249">
    <property type="entry name" value="Thioredoxin-like_sf"/>
</dbReference>
<keyword evidence="6" id="KW-1185">Reference proteome</keyword>
<feature type="domain" description="Thioredoxin" evidence="4">
    <location>
        <begin position="362"/>
        <end position="488"/>
    </location>
</feature>
<feature type="chain" id="PRO_5035481518" description="Thioredoxin domain-containing protein" evidence="3">
    <location>
        <begin position="26"/>
        <end position="619"/>
    </location>
</feature>
<dbReference type="Gene3D" id="3.40.30.10">
    <property type="entry name" value="Glutaredoxin"/>
    <property type="match status" value="5"/>
</dbReference>
<gene>
    <name evidence="5" type="ORF">BINO364_LOCUS2895</name>
</gene>
<reference evidence="5" key="1">
    <citation type="submission" date="2021-12" db="EMBL/GenBank/DDBJ databases">
        <authorList>
            <person name="Martin H S."/>
        </authorList>
    </citation>
    <scope>NUCLEOTIDE SEQUENCE</scope>
</reference>
<evidence type="ECO:0000313" key="6">
    <source>
        <dbReference type="Proteomes" id="UP000838878"/>
    </source>
</evidence>
<evidence type="ECO:0000256" key="3">
    <source>
        <dbReference type="SAM" id="SignalP"/>
    </source>
</evidence>
<dbReference type="EMBL" id="OV170231">
    <property type="protein sequence ID" value="CAH0716057.1"/>
    <property type="molecule type" value="Genomic_DNA"/>
</dbReference>
<evidence type="ECO:0000256" key="1">
    <source>
        <dbReference type="ARBA" id="ARBA00006347"/>
    </source>
</evidence>
<feature type="domain" description="Thioredoxin" evidence="4">
    <location>
        <begin position="491"/>
        <end position="614"/>
    </location>
</feature>
<name>A0A8J9ULY1_9NEOP</name>
<protein>
    <recommendedName>
        <fullName evidence="4">Thioredoxin domain-containing protein</fullName>
    </recommendedName>
</protein>
<dbReference type="Proteomes" id="UP000838878">
    <property type="component" value="Chromosome 11"/>
</dbReference>
<dbReference type="InterPro" id="IPR051063">
    <property type="entry name" value="PDI"/>
</dbReference>
<dbReference type="InterPro" id="IPR046374">
    <property type="entry name" value="PDI_a_PDIR"/>
</dbReference>
<dbReference type="CDD" id="cd02961">
    <property type="entry name" value="PDI_a_family"/>
    <property type="match status" value="1"/>
</dbReference>
<feature type="region of interest" description="Disordered" evidence="2">
    <location>
        <begin position="360"/>
        <end position="381"/>
    </location>
</feature>
<dbReference type="GO" id="GO:0006457">
    <property type="term" value="P:protein folding"/>
    <property type="evidence" value="ECO:0007669"/>
    <property type="project" value="TreeGrafter"/>
</dbReference>
<proteinExistence type="inferred from homology"/>
<dbReference type="CDD" id="cd02997">
    <property type="entry name" value="PDI_a_PDIR"/>
    <property type="match status" value="2"/>
</dbReference>
<dbReference type="PROSITE" id="PS51352">
    <property type="entry name" value="THIOREDOXIN_2"/>
    <property type="match status" value="4"/>
</dbReference>
<dbReference type="AlphaFoldDB" id="A0A8J9ULY1"/>
<organism evidence="5 6">
    <name type="scientific">Brenthis ino</name>
    <name type="common">lesser marbled fritillary</name>
    <dbReference type="NCBI Taxonomy" id="405034"/>
    <lineage>
        <taxon>Eukaryota</taxon>
        <taxon>Metazoa</taxon>
        <taxon>Ecdysozoa</taxon>
        <taxon>Arthropoda</taxon>
        <taxon>Hexapoda</taxon>
        <taxon>Insecta</taxon>
        <taxon>Pterygota</taxon>
        <taxon>Neoptera</taxon>
        <taxon>Endopterygota</taxon>
        <taxon>Lepidoptera</taxon>
        <taxon>Glossata</taxon>
        <taxon>Ditrysia</taxon>
        <taxon>Papilionoidea</taxon>
        <taxon>Nymphalidae</taxon>
        <taxon>Heliconiinae</taxon>
        <taxon>Argynnini</taxon>
        <taxon>Brenthis</taxon>
    </lineage>
</organism>
<evidence type="ECO:0000313" key="5">
    <source>
        <dbReference type="EMBL" id="CAH0716057.1"/>
    </source>
</evidence>